<dbReference type="Pfam" id="PF18312">
    <property type="entry name" value="ScsC_N"/>
    <property type="match status" value="1"/>
</dbReference>
<keyword evidence="3" id="KW-1015">Disulfide bond</keyword>
<dbReference type="PANTHER" id="PTHR13887:SF14">
    <property type="entry name" value="DISULFIDE BOND FORMATION PROTEIN D"/>
    <property type="match status" value="1"/>
</dbReference>
<dbReference type="Proteomes" id="UP001500713">
    <property type="component" value="Unassembled WGS sequence"/>
</dbReference>
<dbReference type="CDD" id="cd03023">
    <property type="entry name" value="DsbA_Com1_like"/>
    <property type="match status" value="1"/>
</dbReference>
<evidence type="ECO:0000313" key="6">
    <source>
        <dbReference type="EMBL" id="GAA0471359.1"/>
    </source>
</evidence>
<keyword evidence="4" id="KW-0676">Redox-active center</keyword>
<protein>
    <submittedName>
        <fullName evidence="6">DsbA family protein</fullName>
    </submittedName>
</protein>
<dbReference type="PROSITE" id="PS51352">
    <property type="entry name" value="THIOREDOXIN_2"/>
    <property type="match status" value="1"/>
</dbReference>
<dbReference type="Gene3D" id="3.40.30.10">
    <property type="entry name" value="Glutaredoxin"/>
    <property type="match status" value="1"/>
</dbReference>
<dbReference type="InterPro" id="IPR036249">
    <property type="entry name" value="Thioredoxin-like_sf"/>
</dbReference>
<keyword evidence="1" id="KW-0732">Signal</keyword>
<dbReference type="InterPro" id="IPR013766">
    <property type="entry name" value="Thioredoxin_domain"/>
</dbReference>
<dbReference type="SUPFAM" id="SSF52833">
    <property type="entry name" value="Thioredoxin-like"/>
    <property type="match status" value="1"/>
</dbReference>
<proteinExistence type="predicted"/>
<evidence type="ECO:0000256" key="1">
    <source>
        <dbReference type="ARBA" id="ARBA00022729"/>
    </source>
</evidence>
<sequence>MKWKNVENNNRKWMIMAGGILAIAGAATVWFMQTGSTSASEEATKAALAAGIDSKEQAAIEAIVRDYILKNPEIIPEAVEILQNRQKKAAIDEIRKEIQAPFAGTAFAGNPNGDVIVVEYSDFACPYCKQTTADIGRVLGEDKNIKVVFRELPILSEASNDAALMALAAAKQGKYYAFHKTMFATGRPTPSTIESAAKEVGLDMAAAREFIASPEAQQEVQRNIEVARQLQFTGTPAFVVGNQTAVGAVGYDGLKEMIAKVRGSK</sequence>
<dbReference type="PANTHER" id="PTHR13887">
    <property type="entry name" value="GLUTATHIONE S-TRANSFERASE KAPPA"/>
    <property type="match status" value="1"/>
</dbReference>
<evidence type="ECO:0000256" key="2">
    <source>
        <dbReference type="ARBA" id="ARBA00023002"/>
    </source>
</evidence>
<name>A0ABN1AA22_9SPHN</name>
<organism evidence="6 7">
    <name type="scientific">Parasphingorhabdus litoris</name>
    <dbReference type="NCBI Taxonomy" id="394733"/>
    <lineage>
        <taxon>Bacteria</taxon>
        <taxon>Pseudomonadati</taxon>
        <taxon>Pseudomonadota</taxon>
        <taxon>Alphaproteobacteria</taxon>
        <taxon>Sphingomonadales</taxon>
        <taxon>Sphingomonadaceae</taxon>
        <taxon>Parasphingorhabdus</taxon>
    </lineage>
</organism>
<evidence type="ECO:0000256" key="3">
    <source>
        <dbReference type="ARBA" id="ARBA00023157"/>
    </source>
</evidence>
<feature type="domain" description="Thioredoxin" evidence="5">
    <location>
        <begin position="93"/>
        <end position="263"/>
    </location>
</feature>
<accession>A0ABN1AA22</accession>
<evidence type="ECO:0000256" key="4">
    <source>
        <dbReference type="ARBA" id="ARBA00023284"/>
    </source>
</evidence>
<dbReference type="InterPro" id="IPR001853">
    <property type="entry name" value="DSBA-like_thioredoxin_dom"/>
</dbReference>
<gene>
    <name evidence="6" type="ORF">GCM10009096_10420</name>
</gene>
<dbReference type="InterPro" id="IPR041205">
    <property type="entry name" value="ScsC_N"/>
</dbReference>
<dbReference type="EMBL" id="BAAAEM010000002">
    <property type="protein sequence ID" value="GAA0471359.1"/>
    <property type="molecule type" value="Genomic_DNA"/>
</dbReference>
<keyword evidence="7" id="KW-1185">Reference proteome</keyword>
<keyword evidence="2" id="KW-0560">Oxidoreductase</keyword>
<reference evidence="6 7" key="1">
    <citation type="journal article" date="2019" name="Int. J. Syst. Evol. Microbiol.">
        <title>The Global Catalogue of Microorganisms (GCM) 10K type strain sequencing project: providing services to taxonomists for standard genome sequencing and annotation.</title>
        <authorList>
            <consortium name="The Broad Institute Genomics Platform"/>
            <consortium name="The Broad Institute Genome Sequencing Center for Infectious Disease"/>
            <person name="Wu L."/>
            <person name="Ma J."/>
        </authorList>
    </citation>
    <scope>NUCLEOTIDE SEQUENCE [LARGE SCALE GENOMIC DNA]</scope>
    <source>
        <strain evidence="6 7">JCM 14162</strain>
    </source>
</reference>
<evidence type="ECO:0000313" key="7">
    <source>
        <dbReference type="Proteomes" id="UP001500713"/>
    </source>
</evidence>
<comment type="caution">
    <text evidence="6">The sequence shown here is derived from an EMBL/GenBank/DDBJ whole genome shotgun (WGS) entry which is preliminary data.</text>
</comment>
<dbReference type="Pfam" id="PF01323">
    <property type="entry name" value="DSBA"/>
    <property type="match status" value="1"/>
</dbReference>
<evidence type="ECO:0000259" key="5">
    <source>
        <dbReference type="PROSITE" id="PS51352"/>
    </source>
</evidence>